<dbReference type="EMBL" id="CP012661">
    <property type="protein sequence ID" value="AMY70835.1"/>
    <property type="molecule type" value="Genomic_DNA"/>
</dbReference>
<keyword evidence="4" id="KW-1185">Reference proteome</keyword>
<dbReference type="KEGG" id="daa:AKL17_3611"/>
<accession>A0A159Z690</accession>
<name>A0A159Z690_9RHOB</name>
<reference evidence="3 4" key="1">
    <citation type="submission" date="2015-09" db="EMBL/GenBank/DDBJ databases">
        <title>Complete genome sequence of Defluviimonas alba cai42t isolated from an oilfield in Xinjiang.</title>
        <authorList>
            <person name="Geng S."/>
            <person name="Pan X."/>
            <person name="Wu X."/>
        </authorList>
    </citation>
    <scope>NUCLEOTIDE SEQUENCE [LARGE SCALE GENOMIC DNA]</scope>
    <source>
        <strain evidence="4">cai42</strain>
    </source>
</reference>
<dbReference type="Pfam" id="PF07331">
    <property type="entry name" value="TctB"/>
    <property type="match status" value="1"/>
</dbReference>
<dbReference type="AlphaFoldDB" id="A0A159Z690"/>
<organism evidence="3 4">
    <name type="scientific">Frigidibacter mobilis</name>
    <dbReference type="NCBI Taxonomy" id="1335048"/>
    <lineage>
        <taxon>Bacteria</taxon>
        <taxon>Pseudomonadati</taxon>
        <taxon>Pseudomonadota</taxon>
        <taxon>Alphaproteobacteria</taxon>
        <taxon>Rhodobacterales</taxon>
        <taxon>Paracoccaceae</taxon>
        <taxon>Frigidibacter</taxon>
    </lineage>
</organism>
<evidence type="ECO:0000256" key="1">
    <source>
        <dbReference type="SAM" id="Phobius"/>
    </source>
</evidence>
<feature type="domain" description="DUF1468" evidence="2">
    <location>
        <begin position="2"/>
        <end position="91"/>
    </location>
</feature>
<keyword evidence="1" id="KW-0472">Membrane</keyword>
<dbReference type="Proteomes" id="UP000076128">
    <property type="component" value="Chromosome"/>
</dbReference>
<evidence type="ECO:0000313" key="3">
    <source>
        <dbReference type="EMBL" id="AMY70835.1"/>
    </source>
</evidence>
<sequence>MLLGLAVFLGDLLKPSAPIPRPAVRAFLFVAASVVVFALTIDRLGLLPAVILCGTISALADPGTKLHEAVLLATALAGGIWLVFVQLLGMPIMAVMGV</sequence>
<gene>
    <name evidence="3" type="ORF">AKL17_3611</name>
</gene>
<proteinExistence type="predicted"/>
<protein>
    <recommendedName>
        <fullName evidence="2">DUF1468 domain-containing protein</fullName>
    </recommendedName>
</protein>
<feature type="transmembrane region" description="Helical" evidence="1">
    <location>
        <begin position="28"/>
        <end position="59"/>
    </location>
</feature>
<keyword evidence="1" id="KW-1133">Transmembrane helix</keyword>
<evidence type="ECO:0000259" key="2">
    <source>
        <dbReference type="Pfam" id="PF07331"/>
    </source>
</evidence>
<evidence type="ECO:0000313" key="4">
    <source>
        <dbReference type="Proteomes" id="UP000076128"/>
    </source>
</evidence>
<keyword evidence="1" id="KW-0812">Transmembrane</keyword>
<dbReference type="InterPro" id="IPR009936">
    <property type="entry name" value="DUF1468"/>
</dbReference>
<feature type="transmembrane region" description="Helical" evidence="1">
    <location>
        <begin position="71"/>
        <end position="96"/>
    </location>
</feature>